<comment type="caution">
    <text evidence="1">The sequence shown here is derived from an EMBL/GenBank/DDBJ whole genome shotgun (WGS) entry which is preliminary data.</text>
</comment>
<evidence type="ECO:0000313" key="1">
    <source>
        <dbReference type="EMBL" id="KKD34562.1"/>
    </source>
</evidence>
<accession>A0A0F5Y7F7</accession>
<dbReference type="Proteomes" id="UP000033607">
    <property type="component" value="Unassembled WGS sequence"/>
</dbReference>
<protein>
    <submittedName>
        <fullName evidence="1">Uncharacterized protein</fullName>
    </submittedName>
</protein>
<dbReference type="EMBL" id="LATL02000353">
    <property type="protein sequence ID" value="KKD34562.1"/>
    <property type="molecule type" value="Genomic_DNA"/>
</dbReference>
<dbReference type="RefSeq" id="WP_046282328.1">
    <property type="nucleotide sequence ID" value="NZ_LATL02000353.1"/>
</dbReference>
<name>A0A0F5Y7F7_9CYAN</name>
<proteinExistence type="predicted"/>
<dbReference type="AlphaFoldDB" id="A0A0F5Y7F7"/>
<reference evidence="1 2" key="1">
    <citation type="submission" date="2015-06" db="EMBL/GenBank/DDBJ databases">
        <title>Draft genome assembly of filamentous brackish cyanobacterium Limnoraphis robusta strain CS-951.</title>
        <authorList>
            <person name="Willis A."/>
            <person name="Parks M."/>
            <person name="Burford M.A."/>
        </authorList>
    </citation>
    <scope>NUCLEOTIDE SEQUENCE [LARGE SCALE GENOMIC DNA]</scope>
    <source>
        <strain evidence="1 2">CS-951</strain>
    </source>
</reference>
<dbReference type="OrthoDB" id="531842at2"/>
<organism evidence="1 2">
    <name type="scientific">Limnoraphis robusta CS-951</name>
    <dbReference type="NCBI Taxonomy" id="1637645"/>
    <lineage>
        <taxon>Bacteria</taxon>
        <taxon>Bacillati</taxon>
        <taxon>Cyanobacteriota</taxon>
        <taxon>Cyanophyceae</taxon>
        <taxon>Oscillatoriophycideae</taxon>
        <taxon>Oscillatoriales</taxon>
        <taxon>Sirenicapillariaceae</taxon>
        <taxon>Limnoraphis</taxon>
    </lineage>
</organism>
<sequence length="89" mass="9903">MTAKREDLYFNLIDELIRCPNGQEPEVLSSHEDLLDAGFIKSLMQVATMMAHENNQDGAKFLIHLARELSKALGLYPEVSNPSPTATES</sequence>
<evidence type="ECO:0000313" key="2">
    <source>
        <dbReference type="Proteomes" id="UP000033607"/>
    </source>
</evidence>
<dbReference type="PATRIC" id="fig|1637645.4.peg.6923"/>
<gene>
    <name evidence="1" type="ORF">WN50_30205</name>
</gene>